<proteinExistence type="predicted"/>
<dbReference type="GO" id="GO:0006367">
    <property type="term" value="P:transcription initiation at RNA polymerase II promoter"/>
    <property type="evidence" value="ECO:0007669"/>
    <property type="project" value="InterPro"/>
</dbReference>
<reference evidence="6" key="1">
    <citation type="journal article" date="2023" name="Commun. Biol.">
        <title>Genome analysis of Parmales, the sister group of diatoms, reveals the evolutionary specialization of diatoms from phago-mixotrophs to photoautotrophs.</title>
        <authorList>
            <person name="Ban H."/>
            <person name="Sato S."/>
            <person name="Yoshikawa S."/>
            <person name="Yamada K."/>
            <person name="Nakamura Y."/>
            <person name="Ichinomiya M."/>
            <person name="Sato N."/>
            <person name="Blanc-Mathieu R."/>
            <person name="Endo H."/>
            <person name="Kuwata A."/>
            <person name="Ogata H."/>
        </authorList>
    </citation>
    <scope>NUCLEOTIDE SEQUENCE [LARGE SCALE GENOMIC DNA]</scope>
    <source>
        <strain evidence="6">NIES 3701</strain>
    </source>
</reference>
<accession>A0A9W6ZNY0</accession>
<sequence>MSAGLCSVDQDFTSTAEELIRAVTRAFYSDNDVFLIDVLIRDKYLRDDTDMETRLKIDSKILRKRLNFLIEERLVSKERVDDLTDGGSASTTFYYIDYYLVVQIIAWRMHLMRTAIEKEYEDDKKSASSLVCPNCEGSFQPIDYANWMDMELGAIVCGDCKYENSFAVEPVPPTEYILRQAEQERSGGKAKAELDRLKRQTSRKCFPGGGQVVMRSGIMELLQKVRSSKIPLSSNRPSDNHARGRGSKRIEGTGKTAANKAKRDKEGGMLGGGLKGKTVRDSVLYAKDAEGKDTEIVFGTSGALMGEEEGIGGGFDAVLKNAQKRDQDDFRKEAKNLAREQKILGKKSGQTAEGLEHLNADDVREDEEDEEEARRRKRAKISGMEKTEDIKSRQEELLREKELKEERDRQYQLLLKQKKKELGLEDSDESSSEEEEESDDSGDSGDDDEAEEVAKEEVVGRDAMEVDDDDDDDSDDSDAVNWEDDG</sequence>
<keyword evidence="1" id="KW-0805">Transcription regulation</keyword>
<dbReference type="InterPro" id="IPR002853">
    <property type="entry name" value="TFIIE_asu"/>
</dbReference>
<feature type="compositionally biased region" description="Acidic residues" evidence="3">
    <location>
        <begin position="424"/>
        <end position="451"/>
    </location>
</feature>
<comment type="caution">
    <text evidence="5">The sequence shown here is derived from an EMBL/GenBank/DDBJ whole genome shotgun (WGS) entry which is preliminary data.</text>
</comment>
<dbReference type="InterPro" id="IPR024550">
    <property type="entry name" value="TFIIEa/SarR/Rpc3_HTH_dom"/>
</dbReference>
<dbReference type="InterPro" id="IPR039997">
    <property type="entry name" value="TFE"/>
</dbReference>
<dbReference type="EMBL" id="BRXY01000021">
    <property type="protein sequence ID" value="GMH53685.1"/>
    <property type="molecule type" value="Genomic_DNA"/>
</dbReference>
<dbReference type="PANTHER" id="PTHR13097:SF7">
    <property type="entry name" value="GENERAL TRANSCRIPTION FACTOR IIE SUBUNIT 1"/>
    <property type="match status" value="1"/>
</dbReference>
<evidence type="ECO:0000313" key="6">
    <source>
        <dbReference type="Proteomes" id="UP001165085"/>
    </source>
</evidence>
<organism evidence="5 6">
    <name type="scientific">Triparma strigata</name>
    <dbReference type="NCBI Taxonomy" id="1606541"/>
    <lineage>
        <taxon>Eukaryota</taxon>
        <taxon>Sar</taxon>
        <taxon>Stramenopiles</taxon>
        <taxon>Ochrophyta</taxon>
        <taxon>Bolidophyceae</taxon>
        <taxon>Parmales</taxon>
        <taxon>Triparmaceae</taxon>
        <taxon>Triparma</taxon>
    </lineage>
</organism>
<feature type="compositionally biased region" description="Basic and acidic residues" evidence="3">
    <location>
        <begin position="383"/>
        <end position="410"/>
    </location>
</feature>
<dbReference type="PROSITE" id="PS51344">
    <property type="entry name" value="HTH_TFE_IIE"/>
    <property type="match status" value="1"/>
</dbReference>
<evidence type="ECO:0000256" key="1">
    <source>
        <dbReference type="ARBA" id="ARBA00023015"/>
    </source>
</evidence>
<gene>
    <name evidence="5" type="ORF">TrST_g10174</name>
</gene>
<feature type="region of interest" description="Disordered" evidence="3">
    <location>
        <begin position="341"/>
        <end position="486"/>
    </location>
</feature>
<evidence type="ECO:0000313" key="5">
    <source>
        <dbReference type="EMBL" id="GMH53685.1"/>
    </source>
</evidence>
<keyword evidence="2" id="KW-0804">Transcription</keyword>
<evidence type="ECO:0000259" key="4">
    <source>
        <dbReference type="PROSITE" id="PS51344"/>
    </source>
</evidence>
<dbReference type="PANTHER" id="PTHR13097">
    <property type="entry name" value="TRANSCRIPTION INITIATION FACTOR IIE, ALPHA SUBUNIT"/>
    <property type="match status" value="1"/>
</dbReference>
<feature type="domain" description="HTH TFE/IIEalpha-type" evidence="4">
    <location>
        <begin position="16"/>
        <end position="106"/>
    </location>
</feature>
<dbReference type="Proteomes" id="UP001165085">
    <property type="component" value="Unassembled WGS sequence"/>
</dbReference>
<keyword evidence="6" id="KW-1185">Reference proteome</keyword>
<dbReference type="GO" id="GO:0005673">
    <property type="term" value="C:transcription factor TFIIE complex"/>
    <property type="evidence" value="ECO:0007669"/>
    <property type="project" value="TreeGrafter"/>
</dbReference>
<dbReference type="OrthoDB" id="41225at2759"/>
<feature type="compositionally biased region" description="Basic and acidic residues" evidence="3">
    <location>
        <begin position="238"/>
        <end position="252"/>
    </location>
</feature>
<dbReference type="AlphaFoldDB" id="A0A9W6ZNY0"/>
<dbReference type="SMART" id="SM00531">
    <property type="entry name" value="TFIIE"/>
    <property type="match status" value="1"/>
</dbReference>
<dbReference type="Pfam" id="PF02002">
    <property type="entry name" value="TFIIE_alpha"/>
    <property type="match status" value="1"/>
</dbReference>
<protein>
    <recommendedName>
        <fullName evidence="4">HTH TFE/IIEalpha-type domain-containing protein</fullName>
    </recommendedName>
</protein>
<feature type="compositionally biased region" description="Acidic residues" evidence="3">
    <location>
        <begin position="465"/>
        <end position="486"/>
    </location>
</feature>
<evidence type="ECO:0000256" key="2">
    <source>
        <dbReference type="ARBA" id="ARBA00023163"/>
    </source>
</evidence>
<name>A0A9W6ZNY0_9STRA</name>
<dbReference type="InterPro" id="IPR017919">
    <property type="entry name" value="TFIIE/TFIIEa_HTH"/>
</dbReference>
<feature type="compositionally biased region" description="Basic and acidic residues" evidence="3">
    <location>
        <begin position="452"/>
        <end position="464"/>
    </location>
</feature>
<feature type="region of interest" description="Disordered" evidence="3">
    <location>
        <begin position="227"/>
        <end position="273"/>
    </location>
</feature>
<evidence type="ECO:0000256" key="3">
    <source>
        <dbReference type="SAM" id="MobiDB-lite"/>
    </source>
</evidence>